<evidence type="ECO:0000313" key="11">
    <source>
        <dbReference type="EMBL" id="GBG28092.1"/>
    </source>
</evidence>
<comment type="caution">
    <text evidence="11">The sequence shown here is derived from an EMBL/GenBank/DDBJ whole genome shotgun (WGS) entry which is preliminary data.</text>
</comment>
<sequence length="550" mass="60119">MGRGGGGGRGAGAGAEKPQSAAEADPAGGFEHEALRKRRAMATRALEAVRATQDGGGGKVPGFVFKAPPLLVLRIETNGHHVVTEMEREELLAEARDVVPKLRPRVDPVPVKTKEDLLASLDSRSNEGLMSATQNSYRSAPHGHGHEADDVATDLGDDEDDDDEEDDDEDGYGDGEDVGSGLRTRIGATASANDAESRLRLAGGNEARSSTARADSSDMTDKQTSSTSGSTVAIESLPQFMRIDKRETQKLTFRGTLQPRDIRLFDPAFSNTHDPEILVRRHAILMNLDPLKALVLYDKCFIFVPDGADALMGGVLMRIRDFTEEMPDTNFEMRAYEAVLVTVCNKLEEAYNNLRPAIRSSIKEILQSTRGPILEKLRQVKSRLDVLDARVAALHKALSELLRSDSDMALMQLTKNHQHPERYLTGNEDDWAFDHDEVELMLENYLQIIDGVQIGIRDLDEDLESARSTTSLRLSTAQNRLLGVDLLVSGITAASTIGALIAGLFGMNLASGVTEDPHWFWGVFGATMVCLPFGMIFILLKIRNQGLLIS</sequence>
<dbReference type="InterPro" id="IPR039204">
    <property type="entry name" value="MRS2-like"/>
</dbReference>
<keyword evidence="12" id="KW-1185">Reference proteome</keyword>
<feature type="compositionally biased region" description="Polar residues" evidence="10">
    <location>
        <begin position="222"/>
        <end position="231"/>
    </location>
</feature>
<reference evidence="11 12" key="1">
    <citation type="submission" date="2017-12" db="EMBL/GenBank/DDBJ databases">
        <title>Sequencing, de novo assembly and annotation of complete genome of a new Thraustochytrid species, strain FCC1311.</title>
        <authorList>
            <person name="Sedici K."/>
            <person name="Godart F."/>
            <person name="Aiese Cigliano R."/>
            <person name="Sanseverino W."/>
            <person name="Barakat M."/>
            <person name="Ortet P."/>
            <person name="Marechal E."/>
            <person name="Cagnac O."/>
            <person name="Amato A."/>
        </authorList>
    </citation>
    <scope>NUCLEOTIDE SEQUENCE [LARGE SCALE GENOMIC DNA]</scope>
</reference>
<evidence type="ECO:0000256" key="6">
    <source>
        <dbReference type="ARBA" id="ARBA00022989"/>
    </source>
</evidence>
<feature type="transmembrane region" description="Helical" evidence="9">
    <location>
        <begin position="481"/>
        <end position="507"/>
    </location>
</feature>
<evidence type="ECO:0000256" key="4">
    <source>
        <dbReference type="ARBA" id="ARBA00022842"/>
    </source>
</evidence>
<evidence type="ECO:0000256" key="5">
    <source>
        <dbReference type="ARBA" id="ARBA00022946"/>
    </source>
</evidence>
<keyword evidence="3 9" id="KW-0812">Transmembrane</keyword>
<feature type="region of interest" description="Disordered" evidence="10">
    <location>
        <begin position="1"/>
        <end position="32"/>
    </location>
</feature>
<evidence type="ECO:0000256" key="8">
    <source>
        <dbReference type="ARBA" id="ARBA00023136"/>
    </source>
</evidence>
<dbReference type="AlphaFoldDB" id="A0A2R5GAQ0"/>
<proteinExistence type="inferred from homology"/>
<dbReference type="PANTHER" id="PTHR13890">
    <property type="entry name" value="RNA SPLICING PROTEIN MRS2, MITOCHONDRIAL"/>
    <property type="match status" value="1"/>
</dbReference>
<dbReference type="FunCoup" id="A0A2R5GAQ0">
    <property type="interactions" value="98"/>
</dbReference>
<dbReference type="OrthoDB" id="10251508at2759"/>
<keyword evidence="8 9" id="KW-0472">Membrane</keyword>
<protein>
    <recommendedName>
        <fullName evidence="9">Magnesium transporter</fullName>
    </recommendedName>
</protein>
<keyword evidence="9" id="KW-0496">Mitochondrion</keyword>
<feature type="compositionally biased region" description="Gly residues" evidence="10">
    <location>
        <begin position="1"/>
        <end position="13"/>
    </location>
</feature>
<feature type="transmembrane region" description="Helical" evidence="9">
    <location>
        <begin position="519"/>
        <end position="540"/>
    </location>
</feature>
<evidence type="ECO:0000256" key="9">
    <source>
        <dbReference type="RuleBase" id="RU366042"/>
    </source>
</evidence>
<dbReference type="Proteomes" id="UP000241890">
    <property type="component" value="Unassembled WGS sequence"/>
</dbReference>
<organism evidence="11 12">
    <name type="scientific">Hondaea fermentalgiana</name>
    <dbReference type="NCBI Taxonomy" id="2315210"/>
    <lineage>
        <taxon>Eukaryota</taxon>
        <taxon>Sar</taxon>
        <taxon>Stramenopiles</taxon>
        <taxon>Bigyra</taxon>
        <taxon>Labyrinthulomycetes</taxon>
        <taxon>Thraustochytrida</taxon>
        <taxon>Thraustochytriidae</taxon>
        <taxon>Hondaea</taxon>
    </lineage>
</organism>
<feature type="region of interest" description="Disordered" evidence="10">
    <location>
        <begin position="122"/>
        <end position="231"/>
    </location>
</feature>
<accession>A0A2R5GAQ0</accession>
<feature type="compositionally biased region" description="Acidic residues" evidence="10">
    <location>
        <begin position="150"/>
        <end position="177"/>
    </location>
</feature>
<comment type="subcellular location">
    <subcellularLocation>
        <location evidence="1">Membrane</location>
        <topology evidence="1">Multi-pass membrane protein</topology>
    </subcellularLocation>
    <subcellularLocation>
        <location evidence="9">Mitochondrion inner membrane</location>
        <topology evidence="9">Multi-pass membrane protein</topology>
    </subcellularLocation>
</comment>
<keyword evidence="7 9" id="KW-0406">Ion transport</keyword>
<evidence type="ECO:0000256" key="1">
    <source>
        <dbReference type="ARBA" id="ARBA00004141"/>
    </source>
</evidence>
<dbReference type="Gene3D" id="2.40.128.330">
    <property type="match status" value="1"/>
</dbReference>
<keyword evidence="4 9" id="KW-0460">Magnesium</keyword>
<dbReference type="InParanoid" id="A0A2R5GAQ0"/>
<feature type="compositionally biased region" description="Polar residues" evidence="10">
    <location>
        <begin position="122"/>
        <end position="138"/>
    </location>
</feature>
<keyword evidence="9" id="KW-0999">Mitochondrion inner membrane</keyword>
<dbReference type="Pfam" id="PF22099">
    <property type="entry name" value="MRS2-like"/>
    <property type="match status" value="1"/>
</dbReference>
<dbReference type="EMBL" id="BEYU01000039">
    <property type="protein sequence ID" value="GBG28092.1"/>
    <property type="molecule type" value="Genomic_DNA"/>
</dbReference>
<keyword evidence="2 9" id="KW-0813">Transport</keyword>
<evidence type="ECO:0000256" key="10">
    <source>
        <dbReference type="SAM" id="MobiDB-lite"/>
    </source>
</evidence>
<gene>
    <name evidence="11" type="ORF">FCC1311_043152</name>
</gene>
<dbReference type="GO" id="GO:0015095">
    <property type="term" value="F:magnesium ion transmembrane transporter activity"/>
    <property type="evidence" value="ECO:0007669"/>
    <property type="project" value="TreeGrafter"/>
</dbReference>
<evidence type="ECO:0000256" key="3">
    <source>
        <dbReference type="ARBA" id="ARBA00022692"/>
    </source>
</evidence>
<dbReference type="CDD" id="cd12823">
    <property type="entry name" value="Mrs2_Mfm1p-like"/>
    <property type="match status" value="1"/>
</dbReference>
<dbReference type="PANTHER" id="PTHR13890:SF0">
    <property type="entry name" value="MAGNESIUM TRANSPORTER MRS2 HOMOLOG, MITOCHONDRIAL"/>
    <property type="match status" value="1"/>
</dbReference>
<keyword evidence="5" id="KW-0809">Transit peptide</keyword>
<evidence type="ECO:0000313" key="12">
    <source>
        <dbReference type="Proteomes" id="UP000241890"/>
    </source>
</evidence>
<evidence type="ECO:0000256" key="2">
    <source>
        <dbReference type="ARBA" id="ARBA00022448"/>
    </source>
</evidence>
<keyword evidence="6 9" id="KW-1133">Transmembrane helix</keyword>
<evidence type="ECO:0000256" key="7">
    <source>
        <dbReference type="ARBA" id="ARBA00023065"/>
    </source>
</evidence>
<name>A0A2R5GAQ0_9STRA</name>
<dbReference type="GO" id="GO:0005743">
    <property type="term" value="C:mitochondrial inner membrane"/>
    <property type="evidence" value="ECO:0007669"/>
    <property type="project" value="UniProtKB-SubCell"/>
</dbReference>
<comment type="similarity">
    <text evidence="9">Belongs to the CorA metal ion transporter (MIT) (TC 1.A.35) family.</text>
</comment>
<dbReference type="Gene3D" id="1.20.58.340">
    <property type="entry name" value="Magnesium transport protein CorA, transmembrane region"/>
    <property type="match status" value="1"/>
</dbReference>